<organism evidence="4 5">
    <name type="scientific">Vespula pensylvanica</name>
    <name type="common">Western yellow jacket</name>
    <name type="synonym">Wasp</name>
    <dbReference type="NCBI Taxonomy" id="30213"/>
    <lineage>
        <taxon>Eukaryota</taxon>
        <taxon>Metazoa</taxon>
        <taxon>Ecdysozoa</taxon>
        <taxon>Arthropoda</taxon>
        <taxon>Hexapoda</taxon>
        <taxon>Insecta</taxon>
        <taxon>Pterygota</taxon>
        <taxon>Neoptera</taxon>
        <taxon>Endopterygota</taxon>
        <taxon>Hymenoptera</taxon>
        <taxon>Apocrita</taxon>
        <taxon>Aculeata</taxon>
        <taxon>Vespoidea</taxon>
        <taxon>Vespidae</taxon>
        <taxon>Vespinae</taxon>
        <taxon>Vespula</taxon>
    </lineage>
</organism>
<dbReference type="PANTHER" id="PTHR46380:SF2">
    <property type="entry name" value="CYCLIN-D-BINDING MYB-LIKE TRANSCRIPTION FACTOR 1"/>
    <property type="match status" value="1"/>
</dbReference>
<dbReference type="Proteomes" id="UP000600918">
    <property type="component" value="Unassembled WGS sequence"/>
</dbReference>
<evidence type="ECO:0000256" key="2">
    <source>
        <dbReference type="ARBA" id="ARBA00023125"/>
    </source>
</evidence>
<name>A0A834N144_VESPE</name>
<protein>
    <submittedName>
        <fullName evidence="4">Uncharacterized protein</fullName>
    </submittedName>
</protein>
<proteinExistence type="predicted"/>
<evidence type="ECO:0000256" key="3">
    <source>
        <dbReference type="ARBA" id="ARBA00023242"/>
    </source>
</evidence>
<dbReference type="EMBL" id="JACSDY010000023">
    <property type="protein sequence ID" value="KAF7390348.1"/>
    <property type="molecule type" value="Genomic_DNA"/>
</dbReference>
<dbReference type="PANTHER" id="PTHR46380">
    <property type="entry name" value="CYCLIN-D-BINDING MYB-LIKE TRANSCRIPTION FACTOR 1"/>
    <property type="match status" value="1"/>
</dbReference>
<comment type="subcellular location">
    <subcellularLocation>
        <location evidence="1">Nucleus</location>
    </subcellularLocation>
</comment>
<dbReference type="Gene3D" id="1.10.10.60">
    <property type="entry name" value="Homeodomain-like"/>
    <property type="match status" value="1"/>
</dbReference>
<keyword evidence="2" id="KW-0238">DNA-binding</keyword>
<reference evidence="4" key="1">
    <citation type="journal article" date="2020" name="G3 (Bethesda)">
        <title>High-Quality Assemblies for Three Invasive Social Wasps from the &lt;i&gt;Vespula&lt;/i&gt; Genus.</title>
        <authorList>
            <person name="Harrop T.W.R."/>
            <person name="Guhlin J."/>
            <person name="McLaughlin G.M."/>
            <person name="Permina E."/>
            <person name="Stockwell P."/>
            <person name="Gilligan J."/>
            <person name="Le Lec M.F."/>
            <person name="Gruber M.A.M."/>
            <person name="Quinn O."/>
            <person name="Lovegrove M."/>
            <person name="Duncan E.J."/>
            <person name="Remnant E.J."/>
            <person name="Van Eeckhoven J."/>
            <person name="Graham B."/>
            <person name="Knapp R.A."/>
            <person name="Langford K.W."/>
            <person name="Kronenberg Z."/>
            <person name="Press M.O."/>
            <person name="Eacker S.M."/>
            <person name="Wilson-Rankin E.E."/>
            <person name="Purcell J."/>
            <person name="Lester P.J."/>
            <person name="Dearden P.K."/>
        </authorList>
    </citation>
    <scope>NUCLEOTIDE SEQUENCE</scope>
    <source>
        <strain evidence="4">Volc-1</strain>
    </source>
</reference>
<keyword evidence="5" id="KW-1185">Reference proteome</keyword>
<dbReference type="GO" id="GO:0005634">
    <property type="term" value="C:nucleus"/>
    <property type="evidence" value="ECO:0007669"/>
    <property type="project" value="UniProtKB-SubCell"/>
</dbReference>
<dbReference type="AlphaFoldDB" id="A0A834N144"/>
<dbReference type="GO" id="GO:0000981">
    <property type="term" value="F:DNA-binding transcription factor activity, RNA polymerase II-specific"/>
    <property type="evidence" value="ECO:0007669"/>
    <property type="project" value="TreeGrafter"/>
</dbReference>
<accession>A0A834N144</accession>
<gene>
    <name evidence="4" type="ORF">H0235_017510</name>
</gene>
<dbReference type="GO" id="GO:0000978">
    <property type="term" value="F:RNA polymerase II cis-regulatory region sequence-specific DNA binding"/>
    <property type="evidence" value="ECO:0007669"/>
    <property type="project" value="TreeGrafter"/>
</dbReference>
<comment type="caution">
    <text evidence="4">The sequence shown here is derived from an EMBL/GenBank/DDBJ whole genome shotgun (WGS) entry which is preliminary data.</text>
</comment>
<evidence type="ECO:0000313" key="5">
    <source>
        <dbReference type="Proteomes" id="UP000600918"/>
    </source>
</evidence>
<dbReference type="InterPro" id="IPR009057">
    <property type="entry name" value="Homeodomain-like_sf"/>
</dbReference>
<sequence>MSPTKLIRNNRNEFEYPNAKKRKINIHDDRTINGSIEKLESNDTTDLHIFDSFFLNDFNEINSSKQPGILMEKDIIVKKEILDSITIKNENKQIDSIESIHERSKDQCEISEKIIKPKCKMTTAIKSKRNKRVEDSDVLIEQENIMEELKDIEESEQISDNDREKLENLHIKLIHEIPPQHTIESNAGCRGLKDHEKKLFEKYGPLRKGTYSLQEDEIIKKNWKIFCKLHNWKIDNVKPFLSLKHNGKYYIHSFEERQKFVQFLANGLPWRTLYSVYWRFKHLYHNHICQRYTPEEDKKIITYVEKKNNNLNKHKVFSDLSKILNRSKHSIWMHYEFIIKKRNIEEENISILNPIWTLSLIKKYIKKLLKLTLCDDIQELKNATIPKIVWKELEKKLNIDHKILKSFWVLQLHMQLFCPNIIYMNDVKIQLIEYMFEKGITNSKEIVWSNLVKYFDGMTSSFLNKTFIYLMKEYDVKKYRRKSFLDAIEYLYEKKIPEIKNHKLDRYLPQIQYTNGNIEIFTEEKMNKLKDKQNKK</sequence>
<keyword evidence="3" id="KW-0539">Nucleus</keyword>
<evidence type="ECO:0000256" key="1">
    <source>
        <dbReference type="ARBA" id="ARBA00004123"/>
    </source>
</evidence>
<dbReference type="SUPFAM" id="SSF46689">
    <property type="entry name" value="Homeodomain-like"/>
    <property type="match status" value="1"/>
</dbReference>
<dbReference type="InterPro" id="IPR051651">
    <property type="entry name" value="DMTF1_DNA-bind_reg"/>
</dbReference>
<evidence type="ECO:0000313" key="4">
    <source>
        <dbReference type="EMBL" id="KAF7390348.1"/>
    </source>
</evidence>